<dbReference type="Pfam" id="PF13424">
    <property type="entry name" value="TPR_12"/>
    <property type="match status" value="2"/>
</dbReference>
<gene>
    <name evidence="2" type="ORF">DM484_05230</name>
</gene>
<comment type="caution">
    <text evidence="2">The sequence shown here is derived from an EMBL/GenBank/DDBJ whole genome shotgun (WGS) entry which is preliminary data.</text>
</comment>
<feature type="repeat" description="TPR" evidence="1">
    <location>
        <begin position="251"/>
        <end position="284"/>
    </location>
</feature>
<dbReference type="Pfam" id="PF13374">
    <property type="entry name" value="TPR_10"/>
    <property type="match status" value="1"/>
</dbReference>
<keyword evidence="1" id="KW-0802">TPR repeat</keyword>
<evidence type="ECO:0000313" key="2">
    <source>
        <dbReference type="EMBL" id="PZN83130.1"/>
    </source>
</evidence>
<proteinExistence type="predicted"/>
<reference evidence="2 3" key="1">
    <citation type="journal article" date="2018" name="Aquat. Microb. Ecol.">
        <title>Gammaproteobacterial methanotrophs dominate.</title>
        <authorList>
            <person name="Rissanen A.J."/>
            <person name="Saarenheimo J."/>
            <person name="Tiirola M."/>
            <person name="Peura S."/>
            <person name="Aalto S.L."/>
            <person name="Karvinen A."/>
            <person name="Nykanen H."/>
        </authorList>
    </citation>
    <scope>NUCLEOTIDE SEQUENCE [LARGE SCALE GENOMIC DNA]</scope>
    <source>
        <strain evidence="2">AMbin10</strain>
    </source>
</reference>
<evidence type="ECO:0000256" key="1">
    <source>
        <dbReference type="PROSITE-ProRule" id="PRU00339"/>
    </source>
</evidence>
<organism evidence="2 3">
    <name type="scientific">Candidatus Methylumidiphilus alinenensis</name>
    <dbReference type="NCBI Taxonomy" id="2202197"/>
    <lineage>
        <taxon>Bacteria</taxon>
        <taxon>Pseudomonadati</taxon>
        <taxon>Pseudomonadota</taxon>
        <taxon>Gammaproteobacteria</taxon>
        <taxon>Methylococcales</taxon>
        <taxon>Candidatus Methylumidiphilus</taxon>
    </lineage>
</organism>
<dbReference type="SUPFAM" id="SSF48452">
    <property type="entry name" value="TPR-like"/>
    <property type="match status" value="2"/>
</dbReference>
<dbReference type="PROSITE" id="PS50005">
    <property type="entry name" value="TPR"/>
    <property type="match status" value="3"/>
</dbReference>
<feature type="repeat" description="TPR" evidence="1">
    <location>
        <begin position="291"/>
        <end position="324"/>
    </location>
</feature>
<dbReference type="PANTHER" id="PTHR10098">
    <property type="entry name" value="RAPSYN-RELATED"/>
    <property type="match status" value="1"/>
</dbReference>
<dbReference type="InterPro" id="IPR019734">
    <property type="entry name" value="TPR_rpt"/>
</dbReference>
<evidence type="ECO:0000313" key="3">
    <source>
        <dbReference type="Proteomes" id="UP000249396"/>
    </source>
</evidence>
<dbReference type="AlphaFoldDB" id="A0A2W4T731"/>
<dbReference type="PANTHER" id="PTHR10098:SF108">
    <property type="entry name" value="TETRATRICOPEPTIDE REPEAT PROTEIN 28"/>
    <property type="match status" value="1"/>
</dbReference>
<dbReference type="Gene3D" id="1.25.40.10">
    <property type="entry name" value="Tetratricopeptide repeat domain"/>
    <property type="match status" value="2"/>
</dbReference>
<dbReference type="InterPro" id="IPR011990">
    <property type="entry name" value="TPR-like_helical_dom_sf"/>
</dbReference>
<name>A0A2W4T731_9GAMM</name>
<sequence length="472" mass="53756">MNTDDPEALADRQSELPRLLWVLRKGKGFGLYFVCCNAPAYRRELVEKIKAEYALPILEFDLTGHDDEEYIDHRLLTWAADKPAGAPVFLYGLETLLPTRDEDRQFRTIQEINWRRNVYSQLGRNLVIWLPEYALTLLARKASDFYDWHSAVFEFPVPEAEKSRFVKQSMLGFMDGETHAANRMTLAEKRRWISVLNGLLDETPKDSEEYAGLLNDLGRLHHASGKYSEALRMYQKSLEVFHKLNNQEDESMALNNISQIYQAQGDYDNALKYLESSLVILRDIGFRDGESIALGNISHIYRIQGDYEKALSYLEDALVINHAMGNREGEGTNLNSISQIYSAQGYRDKALNCLENALTIHREVGNRIGEGATLNNFSNFYYDQGNDDKALDYLEQSLRIARDMGDRAGLCAILINYGAIHDSQGNISEAKHAWLEAYRIATEIGHAEGLKALDKLAKDLGKEGLAYWESKM</sequence>
<accession>A0A2W4T731</accession>
<dbReference type="Proteomes" id="UP000249396">
    <property type="component" value="Unassembled WGS sequence"/>
</dbReference>
<dbReference type="SMART" id="SM00028">
    <property type="entry name" value="TPR"/>
    <property type="match status" value="6"/>
</dbReference>
<dbReference type="EMBL" id="QJPH01000193">
    <property type="protein sequence ID" value="PZN83130.1"/>
    <property type="molecule type" value="Genomic_DNA"/>
</dbReference>
<feature type="repeat" description="TPR" evidence="1">
    <location>
        <begin position="211"/>
        <end position="244"/>
    </location>
</feature>
<protein>
    <submittedName>
        <fullName evidence="2">Uncharacterized protein</fullName>
    </submittedName>
</protein>